<dbReference type="GO" id="GO:0030246">
    <property type="term" value="F:carbohydrate binding"/>
    <property type="evidence" value="ECO:0007669"/>
    <property type="project" value="InterPro"/>
</dbReference>
<dbReference type="EMBL" id="CP009223">
    <property type="protein sequence ID" value="AIM63544.1"/>
    <property type="molecule type" value="Genomic_DNA"/>
</dbReference>
<gene>
    <name evidence="9" type="ORF">WS74_1295</name>
</gene>
<dbReference type="Gene3D" id="2.70.98.40">
    <property type="entry name" value="Glycoside hydrolase, family 65, N-terminal domain"/>
    <property type="match status" value="1"/>
</dbReference>
<sequence>MAEKAWRLMYNGLETEKRAYGQESLLTLGNGYVGWRGASVFQSFDEHNYPGLYVAGVFNQTRTEVANKDVVNEDMVNLPNPQLFKLTLDDQPVVINHDTITHREAGVDFQNGLFTEELTVAVPQGQLTLRTVKAVDPKQYHMLGIQLAITADFSAQLQVESIIDGTLLNQNVARYRAFDSREFNVTEIAGDILTAKTRSTDIDIVVGAETTSDVMTFQNVEGPADMQVSTGEVTLQTNQTVQIDKLIAIGTSYELSEPLVFVQAALATHSVDKVIESSTAYWQEVWETADIQLDSDDPDMQLMIRMNIFHIRQAAQHEANKDLDASVGSRGLTGEGYRGHIFWDEIFVVPYYAANDPETARDILRYRIKRIDAAKKNAILDGEAGAMFPWQSGMYGDEQSQFIHLNTVNNEWEPDNSRLQRHVSLTIAYNIWVYTQITGDTSLLREGGLELLLETTKFWLNKAEEDADGRYHIAGVMGPDEYHEAYPGTEAGGIKDNAYTNLMLTWSLNWLLELAETQTEMFESVAHETDFGSDWLNLAKNVSKGLALEISPEGIIAQYAGYFDLEAVDFAAYEAKYGDIHRIDRLLKAEGLSPDDYQVAKQADTLMTIYNLGNRHMAKLVAQLGYDLPENWLALNKDYYLARTVHGSTTSRPVFAGIDVTLNNMDEALDYLTTAIGSDYYDIQGGTTAEGVHIGVMGETLEVIQNEFGGVMLRDGLVSIAPNLPTSWHRLAFTQKYRGTMLTFEMTPEAVTVMADAPLDVEVYGQPVSLAANTAQTFTKG</sequence>
<keyword evidence="3" id="KW-0808">Transferase</keyword>
<dbReference type="SUPFAM" id="SSF48208">
    <property type="entry name" value="Six-hairpin glycosidases"/>
    <property type="match status" value="1"/>
</dbReference>
<reference evidence="9 10" key="1">
    <citation type="journal article" date="2014" name="Genome Announc.">
        <title>Complete Genome Sequences of Fish Pathogenic Weissella ceti Strains WS74 and WS105.</title>
        <authorList>
            <person name="Figueiredo H.C."/>
            <person name="Leal C.A."/>
            <person name="Dorella F.A."/>
            <person name="Carvalho A.F."/>
            <person name="Soares S.C."/>
            <person name="Pereira F.L."/>
            <person name="Azevedo V.A."/>
        </authorList>
    </citation>
    <scope>NUCLEOTIDE SEQUENCE [LARGE SCALE GENOMIC DNA]</scope>
    <source>
        <strain evidence="9 10">WS74</strain>
    </source>
</reference>
<organism evidence="9 10">
    <name type="scientific">Weissella ceti</name>
    <dbReference type="NCBI Taxonomy" id="759620"/>
    <lineage>
        <taxon>Bacteria</taxon>
        <taxon>Bacillati</taxon>
        <taxon>Bacillota</taxon>
        <taxon>Bacilli</taxon>
        <taxon>Lactobacillales</taxon>
        <taxon>Lactobacillaceae</taxon>
        <taxon>Weissella</taxon>
    </lineage>
</organism>
<dbReference type="KEGG" id="wci:WS105_1290"/>
<name>A0A075U1V9_9LACO</name>
<dbReference type="PIRSF" id="PIRSF036289">
    <property type="entry name" value="Glycosyl_hydrolase_malt_phosph"/>
    <property type="match status" value="1"/>
</dbReference>
<evidence type="ECO:0000313" key="9">
    <source>
        <dbReference type="EMBL" id="AIM63544.1"/>
    </source>
</evidence>
<keyword evidence="2" id="KW-0328">Glycosyltransferase</keyword>
<feature type="domain" description="Glycoside hydrolase family 65 central catalytic" evidence="6">
    <location>
        <begin position="305"/>
        <end position="701"/>
    </location>
</feature>
<dbReference type="InterPro" id="IPR011013">
    <property type="entry name" value="Gal_mutarotase_sf_dom"/>
</dbReference>
<dbReference type="Proteomes" id="UP000029079">
    <property type="component" value="Chromosome"/>
</dbReference>
<feature type="binding site" evidence="12">
    <location>
        <position position="221"/>
    </location>
    <ligand>
        <name>Mg(2+)</name>
        <dbReference type="ChEBI" id="CHEBI:18420"/>
    </ligand>
</feature>
<evidence type="ECO:0000259" key="8">
    <source>
        <dbReference type="Pfam" id="PF03636"/>
    </source>
</evidence>
<keyword evidence="10" id="KW-1185">Reference proteome</keyword>
<dbReference type="KEGG" id="wct:WS74_1295"/>
<protein>
    <submittedName>
        <fullName evidence="9">Trehalose-6-phosphate hydrolase</fullName>
    </submittedName>
</protein>
<reference evidence="11 12" key="3">
    <citation type="journal article" date="2025" name="J. Agric. Food Chem.">
        <title>Structural Insights into Trehalose-6-Phosphate Phosphorylase and Its Role in Trehalose 6-Phosphate Biosynthesis via a Multienzyme Cascade.</title>
        <authorList>
            <person name="Feng Y."/>
            <person name="Wang N."/>
            <person name="Cao Q."/>
            <person name="Li S."/>
            <person name="Xu Y."/>
            <person name="Che X."/>
            <person name="Zhao J."/>
            <person name="Yang C."/>
            <person name="Xue S."/>
        </authorList>
    </citation>
    <scope>X-RAY CRYSTALLOGRAPHY (1.98 ANGSTROMS) OF 5-781 IN COMPLEX WITH MG(2+)</scope>
</reference>
<dbReference type="PDB" id="9LB6">
    <property type="method" value="X-ray"/>
    <property type="resolution" value="1.98 A"/>
    <property type="chains" value="A=5-781"/>
</dbReference>
<feature type="domain" description="Glycoside hydrolase family 65 C-terminal" evidence="7">
    <location>
        <begin position="714"/>
        <end position="770"/>
    </location>
</feature>
<dbReference type="InterPro" id="IPR005196">
    <property type="entry name" value="Glyco_hydro_65_N"/>
</dbReference>
<dbReference type="PANTHER" id="PTHR11051">
    <property type="entry name" value="GLYCOSYL HYDROLASE-RELATED"/>
    <property type="match status" value="1"/>
</dbReference>
<dbReference type="Gene3D" id="2.60.420.10">
    <property type="entry name" value="Maltose phosphorylase, domain 3"/>
    <property type="match status" value="1"/>
</dbReference>
<dbReference type="PANTHER" id="PTHR11051:SF8">
    <property type="entry name" value="PROTEIN-GLUCOSYLGALACTOSYLHYDROXYLYSINE GLUCOSIDASE"/>
    <property type="match status" value="1"/>
</dbReference>
<keyword evidence="12" id="KW-0479">Metal-binding</keyword>
<accession>A0A075U1V9</accession>
<dbReference type="KEGG" id="wce:WS08_1225"/>
<dbReference type="Pfam" id="PF03632">
    <property type="entry name" value="Glyco_hydro_65m"/>
    <property type="match status" value="1"/>
</dbReference>
<comment type="similarity">
    <text evidence="1">Belongs to the glycosyl hydrolase 65 family.</text>
</comment>
<dbReference type="RefSeq" id="WP_009765168.1">
    <property type="nucleotide sequence ID" value="NZ_CP009223.1"/>
</dbReference>
<reference evidence="10" key="2">
    <citation type="submission" date="2014-08" db="EMBL/GenBank/DDBJ databases">
        <title>Complete genome of Weissella ceti strain WS74 isolated from diseased rainbow trout in Brazil.</title>
        <authorList>
            <person name="Figueiredo H.C.P."/>
            <person name="Leal C.A.G."/>
            <person name="Pereira F.L."/>
            <person name="Soares S.C."/>
            <person name="Dorella F.A."/>
            <person name="Carvalho A.F."/>
            <person name="Azevedo V.A.C."/>
        </authorList>
    </citation>
    <scope>NUCLEOTIDE SEQUENCE [LARGE SCALE GENOMIC DNA]</scope>
    <source>
        <strain evidence="10">WS74</strain>
    </source>
</reference>
<dbReference type="InterPro" id="IPR012341">
    <property type="entry name" value="6hp_glycosidase-like_sf"/>
</dbReference>
<keyword evidence="11 12" id="KW-0002">3D-structure</keyword>
<dbReference type="PATRIC" id="fig|759620.7.peg.1244"/>
<dbReference type="GO" id="GO:0016757">
    <property type="term" value="F:glycosyltransferase activity"/>
    <property type="evidence" value="ECO:0007669"/>
    <property type="project" value="UniProtKB-KW"/>
</dbReference>
<dbReference type="InterPro" id="IPR005194">
    <property type="entry name" value="Glyco_hydro_65_C"/>
</dbReference>
<evidence type="ECO:0000256" key="5">
    <source>
        <dbReference type="PIRSR" id="PIRSR036289-51"/>
    </source>
</evidence>
<dbReference type="InterPro" id="IPR037018">
    <property type="entry name" value="GH65_N"/>
</dbReference>
<dbReference type="OrthoDB" id="9758855at2"/>
<evidence type="ECO:0000313" key="10">
    <source>
        <dbReference type="Proteomes" id="UP000029079"/>
    </source>
</evidence>
<dbReference type="InterPro" id="IPR017045">
    <property type="entry name" value="Malt_Pase/Glycosyl_Hdrlase"/>
</dbReference>
<evidence type="ECO:0000259" key="7">
    <source>
        <dbReference type="Pfam" id="PF03633"/>
    </source>
</evidence>
<feature type="binding site" evidence="5">
    <location>
        <begin position="343"/>
        <end position="344"/>
    </location>
    <ligand>
        <name>substrate</name>
    </ligand>
</feature>
<evidence type="ECO:0007829" key="12">
    <source>
        <dbReference type="PDB" id="9LB7"/>
    </source>
</evidence>
<dbReference type="Pfam" id="PF03636">
    <property type="entry name" value="Glyco_hydro_65N"/>
    <property type="match status" value="1"/>
</dbReference>
<evidence type="ECO:0000256" key="3">
    <source>
        <dbReference type="ARBA" id="ARBA00022679"/>
    </source>
</evidence>
<proteinExistence type="evidence at protein level"/>
<dbReference type="PDB" id="9LB7">
    <property type="method" value="X-ray"/>
    <property type="resolution" value="2.35 A"/>
    <property type="chains" value="A=5-781"/>
</dbReference>
<feature type="domain" description="Glycoside hydrolase family 65 N-terminal" evidence="8">
    <location>
        <begin position="17"/>
        <end position="252"/>
    </location>
</feature>
<feature type="binding site" evidence="5">
    <location>
        <begin position="601"/>
        <end position="602"/>
    </location>
    <ligand>
        <name>substrate</name>
    </ligand>
</feature>
<dbReference type="InterPro" id="IPR005195">
    <property type="entry name" value="Glyco_hydro_65_M"/>
</dbReference>
<dbReference type="GO" id="GO:0005975">
    <property type="term" value="P:carbohydrate metabolic process"/>
    <property type="evidence" value="ECO:0007669"/>
    <property type="project" value="InterPro"/>
</dbReference>
<evidence type="ECO:0000256" key="1">
    <source>
        <dbReference type="ARBA" id="ARBA00006768"/>
    </source>
</evidence>
<feature type="binding site" evidence="12">
    <location>
        <position position="222"/>
    </location>
    <ligand>
        <name>Mg(2+)</name>
        <dbReference type="ChEBI" id="CHEBI:18420"/>
    </ligand>
</feature>
<dbReference type="Pfam" id="PF03633">
    <property type="entry name" value="Glyco_hydro_65C"/>
    <property type="match status" value="1"/>
</dbReference>
<evidence type="ECO:0000256" key="4">
    <source>
        <dbReference type="PIRSR" id="PIRSR036289-50"/>
    </source>
</evidence>
<keyword evidence="9" id="KW-0378">Hydrolase</keyword>
<evidence type="ECO:0000256" key="2">
    <source>
        <dbReference type="ARBA" id="ARBA00022676"/>
    </source>
</evidence>
<feature type="active site" description="Proton donor" evidence="4">
    <location>
        <position position="481"/>
    </location>
</feature>
<dbReference type="InterPro" id="IPR008928">
    <property type="entry name" value="6-hairpin_glycosidase_sf"/>
</dbReference>
<evidence type="ECO:0000259" key="6">
    <source>
        <dbReference type="Pfam" id="PF03632"/>
    </source>
</evidence>
<dbReference type="AlphaFoldDB" id="A0A075U1V9"/>
<dbReference type="SUPFAM" id="SSF74650">
    <property type="entry name" value="Galactose mutarotase-like"/>
    <property type="match status" value="1"/>
</dbReference>
<dbReference type="STRING" id="759620.WS105_1290"/>
<evidence type="ECO:0007829" key="11">
    <source>
        <dbReference type="PDB" id="9LB6"/>
    </source>
</evidence>
<dbReference type="GO" id="GO:0004553">
    <property type="term" value="F:hydrolase activity, hydrolyzing O-glycosyl compounds"/>
    <property type="evidence" value="ECO:0007669"/>
    <property type="project" value="TreeGrafter"/>
</dbReference>
<dbReference type="Gene3D" id="1.50.10.10">
    <property type="match status" value="1"/>
</dbReference>